<accession>A0A4U5MPT8</accession>
<feature type="transmembrane region" description="Helical" evidence="1">
    <location>
        <begin position="57"/>
        <end position="78"/>
    </location>
</feature>
<evidence type="ECO:0000313" key="2">
    <source>
        <dbReference type="EMBL" id="TKR71628.1"/>
    </source>
</evidence>
<evidence type="ECO:0000313" key="3">
    <source>
        <dbReference type="Proteomes" id="UP000298663"/>
    </source>
</evidence>
<keyword evidence="1" id="KW-0472">Membrane</keyword>
<sequence length="87" mass="10076">MNHFQILLSRKRYRDLECFRIVALIGIVQLFCAPGTFLCGLTHLLDFDPWTEPPLNFVLALGVPVFISFSYSADMLFFPRVVYFPET</sequence>
<dbReference type="Proteomes" id="UP000298663">
    <property type="component" value="Unassembled WGS sequence"/>
</dbReference>
<organism evidence="2 3">
    <name type="scientific">Steinernema carpocapsae</name>
    <name type="common">Entomopathogenic nematode</name>
    <dbReference type="NCBI Taxonomy" id="34508"/>
    <lineage>
        <taxon>Eukaryota</taxon>
        <taxon>Metazoa</taxon>
        <taxon>Ecdysozoa</taxon>
        <taxon>Nematoda</taxon>
        <taxon>Chromadorea</taxon>
        <taxon>Rhabditida</taxon>
        <taxon>Tylenchina</taxon>
        <taxon>Panagrolaimomorpha</taxon>
        <taxon>Strongyloidoidea</taxon>
        <taxon>Steinernematidae</taxon>
        <taxon>Steinernema</taxon>
    </lineage>
</organism>
<reference evidence="2 3" key="2">
    <citation type="journal article" date="2019" name="G3 (Bethesda)">
        <title>Hybrid Assembly of the Genome of the Entomopathogenic Nematode Steinernema carpocapsae Identifies the X-Chromosome.</title>
        <authorList>
            <person name="Serra L."/>
            <person name="Macchietto M."/>
            <person name="Macias-Munoz A."/>
            <person name="McGill C.J."/>
            <person name="Rodriguez I.M."/>
            <person name="Rodriguez B."/>
            <person name="Murad R."/>
            <person name="Mortazavi A."/>
        </authorList>
    </citation>
    <scope>NUCLEOTIDE SEQUENCE [LARGE SCALE GENOMIC DNA]</scope>
    <source>
        <strain evidence="2 3">ALL</strain>
    </source>
</reference>
<dbReference type="EMBL" id="AZBU02000006">
    <property type="protein sequence ID" value="TKR71628.1"/>
    <property type="molecule type" value="Genomic_DNA"/>
</dbReference>
<keyword evidence="1" id="KW-1133">Transmembrane helix</keyword>
<keyword evidence="1" id="KW-0812">Transmembrane</keyword>
<gene>
    <name evidence="2" type="ORF">L596_019196</name>
</gene>
<reference evidence="2 3" key="1">
    <citation type="journal article" date="2015" name="Genome Biol.">
        <title>Comparative genomics of Steinernema reveals deeply conserved gene regulatory networks.</title>
        <authorList>
            <person name="Dillman A.R."/>
            <person name="Macchietto M."/>
            <person name="Porter C.F."/>
            <person name="Rogers A."/>
            <person name="Williams B."/>
            <person name="Antoshechkin I."/>
            <person name="Lee M.M."/>
            <person name="Goodwin Z."/>
            <person name="Lu X."/>
            <person name="Lewis E.E."/>
            <person name="Goodrich-Blair H."/>
            <person name="Stock S.P."/>
            <person name="Adams B.J."/>
            <person name="Sternberg P.W."/>
            <person name="Mortazavi A."/>
        </authorList>
    </citation>
    <scope>NUCLEOTIDE SEQUENCE [LARGE SCALE GENOMIC DNA]</scope>
    <source>
        <strain evidence="2 3">ALL</strain>
    </source>
</reference>
<evidence type="ECO:0000256" key="1">
    <source>
        <dbReference type="SAM" id="Phobius"/>
    </source>
</evidence>
<protein>
    <submittedName>
        <fullName evidence="2">Uncharacterized protein</fullName>
    </submittedName>
</protein>
<feature type="transmembrane region" description="Helical" evidence="1">
    <location>
        <begin position="21"/>
        <end position="45"/>
    </location>
</feature>
<comment type="caution">
    <text evidence="2">The sequence shown here is derived from an EMBL/GenBank/DDBJ whole genome shotgun (WGS) entry which is preliminary data.</text>
</comment>
<dbReference type="AlphaFoldDB" id="A0A4U5MPT8"/>
<keyword evidence="3" id="KW-1185">Reference proteome</keyword>
<proteinExistence type="predicted"/>
<name>A0A4U5MPT8_STECR</name>